<keyword evidence="2" id="KW-0805">Transcription regulation</keyword>
<evidence type="ECO:0000256" key="2">
    <source>
        <dbReference type="ARBA" id="ARBA00023015"/>
    </source>
</evidence>
<comment type="caution">
    <text evidence="7">The sequence shown here is derived from an EMBL/GenBank/DDBJ whole genome shotgun (WGS) entry which is preliminary data.</text>
</comment>
<dbReference type="InterPro" id="IPR036388">
    <property type="entry name" value="WH-like_DNA-bd_sf"/>
</dbReference>
<evidence type="ECO:0000313" key="8">
    <source>
        <dbReference type="Proteomes" id="UP001361239"/>
    </source>
</evidence>
<evidence type="ECO:0000256" key="4">
    <source>
        <dbReference type="ARBA" id="ARBA00023163"/>
    </source>
</evidence>
<evidence type="ECO:0000313" key="7">
    <source>
        <dbReference type="EMBL" id="MEJ5979146.1"/>
    </source>
</evidence>
<dbReference type="RefSeq" id="WP_339589080.1">
    <property type="nucleotide sequence ID" value="NZ_JBBHJZ010000005.1"/>
</dbReference>
<dbReference type="Gene3D" id="1.10.10.10">
    <property type="entry name" value="Winged helix-like DNA-binding domain superfamily/Winged helix DNA-binding domain"/>
    <property type="match status" value="1"/>
</dbReference>
<dbReference type="InterPro" id="IPR013249">
    <property type="entry name" value="RNA_pol_sigma70_r4_t2"/>
</dbReference>
<accession>A0ABU8S2P6</accession>
<evidence type="ECO:0000259" key="6">
    <source>
        <dbReference type="Pfam" id="PF08281"/>
    </source>
</evidence>
<evidence type="ECO:0000256" key="3">
    <source>
        <dbReference type="ARBA" id="ARBA00023082"/>
    </source>
</evidence>
<dbReference type="EMBL" id="JBBHJZ010000005">
    <property type="protein sequence ID" value="MEJ5979146.1"/>
    <property type="molecule type" value="Genomic_DNA"/>
</dbReference>
<dbReference type="SUPFAM" id="SSF88659">
    <property type="entry name" value="Sigma3 and sigma4 domains of RNA polymerase sigma factors"/>
    <property type="match status" value="1"/>
</dbReference>
<dbReference type="SUPFAM" id="SSF88946">
    <property type="entry name" value="Sigma2 domain of RNA polymerase sigma factors"/>
    <property type="match status" value="1"/>
</dbReference>
<sequence>MRLRIWGKLDPAADGPAHGTAVDSDLALLYRNEAPRMRRWLAARFTPDKAADFVQATFVRMLRLGADRREAIEHPRAYLYRAADNLATDHLRSPAHRLEHQSSEDMSGSSDPHSALEARDLLRRIEAAIPKLPDRTREIFMAHRFEDLTYQQIADRLGITTKVVEYHIKVAMRELHRAVSERP</sequence>
<organism evidence="7 8">
    <name type="scientific">Novosphingobium anseongense</name>
    <dbReference type="NCBI Taxonomy" id="3133436"/>
    <lineage>
        <taxon>Bacteria</taxon>
        <taxon>Pseudomonadati</taxon>
        <taxon>Pseudomonadota</taxon>
        <taxon>Alphaproteobacteria</taxon>
        <taxon>Sphingomonadales</taxon>
        <taxon>Sphingomonadaceae</taxon>
        <taxon>Novosphingobium</taxon>
    </lineage>
</organism>
<gene>
    <name evidence="7" type="ORF">WG901_21010</name>
</gene>
<evidence type="ECO:0000259" key="5">
    <source>
        <dbReference type="Pfam" id="PF04542"/>
    </source>
</evidence>
<dbReference type="InterPro" id="IPR013324">
    <property type="entry name" value="RNA_pol_sigma_r3/r4-like"/>
</dbReference>
<name>A0ABU8S2P6_9SPHN</name>
<dbReference type="PANTHER" id="PTHR43133">
    <property type="entry name" value="RNA POLYMERASE ECF-TYPE SIGMA FACTO"/>
    <property type="match status" value="1"/>
</dbReference>
<dbReference type="InterPro" id="IPR014284">
    <property type="entry name" value="RNA_pol_sigma-70_dom"/>
</dbReference>
<feature type="domain" description="RNA polymerase sigma factor 70 region 4 type 2" evidence="6">
    <location>
        <begin position="123"/>
        <end position="175"/>
    </location>
</feature>
<dbReference type="Proteomes" id="UP001361239">
    <property type="component" value="Unassembled WGS sequence"/>
</dbReference>
<dbReference type="NCBIfam" id="TIGR02937">
    <property type="entry name" value="sigma70-ECF"/>
    <property type="match status" value="1"/>
</dbReference>
<evidence type="ECO:0000256" key="1">
    <source>
        <dbReference type="ARBA" id="ARBA00010641"/>
    </source>
</evidence>
<dbReference type="Pfam" id="PF04542">
    <property type="entry name" value="Sigma70_r2"/>
    <property type="match status" value="1"/>
</dbReference>
<dbReference type="InterPro" id="IPR039425">
    <property type="entry name" value="RNA_pol_sigma-70-like"/>
</dbReference>
<keyword evidence="8" id="KW-1185">Reference proteome</keyword>
<keyword evidence="4" id="KW-0804">Transcription</keyword>
<reference evidence="7 8" key="1">
    <citation type="submission" date="2024-03" db="EMBL/GenBank/DDBJ databases">
        <authorList>
            <person name="Jo J.-H."/>
        </authorList>
    </citation>
    <scope>NUCLEOTIDE SEQUENCE [LARGE SCALE GENOMIC DNA]</scope>
    <source>
        <strain evidence="7 8">PS1R-30</strain>
    </source>
</reference>
<dbReference type="CDD" id="cd06171">
    <property type="entry name" value="Sigma70_r4"/>
    <property type="match status" value="1"/>
</dbReference>
<dbReference type="InterPro" id="IPR013325">
    <property type="entry name" value="RNA_pol_sigma_r2"/>
</dbReference>
<protein>
    <submittedName>
        <fullName evidence="7">Sigma-70 family RNA polymerase sigma factor</fullName>
    </submittedName>
</protein>
<dbReference type="Gene3D" id="1.10.1740.10">
    <property type="match status" value="1"/>
</dbReference>
<proteinExistence type="inferred from homology"/>
<comment type="similarity">
    <text evidence="1">Belongs to the sigma-70 factor family. ECF subfamily.</text>
</comment>
<feature type="domain" description="RNA polymerase sigma-70 region 2" evidence="5">
    <location>
        <begin position="30"/>
        <end position="93"/>
    </location>
</feature>
<dbReference type="PANTHER" id="PTHR43133:SF63">
    <property type="entry name" value="RNA POLYMERASE SIGMA FACTOR FECI-RELATED"/>
    <property type="match status" value="1"/>
</dbReference>
<dbReference type="InterPro" id="IPR007627">
    <property type="entry name" value="RNA_pol_sigma70_r2"/>
</dbReference>
<dbReference type="Pfam" id="PF08281">
    <property type="entry name" value="Sigma70_r4_2"/>
    <property type="match status" value="1"/>
</dbReference>
<keyword evidence="3" id="KW-0731">Sigma factor</keyword>